<dbReference type="PANTHER" id="PTHR22950">
    <property type="entry name" value="AMINO ACID TRANSPORTER"/>
    <property type="match status" value="1"/>
</dbReference>
<evidence type="ECO:0000256" key="6">
    <source>
        <dbReference type="ARBA" id="ARBA00023136"/>
    </source>
</evidence>
<feature type="transmembrane region" description="Helical" evidence="9">
    <location>
        <begin position="402"/>
        <end position="424"/>
    </location>
</feature>
<feature type="region of interest" description="Disordered" evidence="8">
    <location>
        <begin position="1"/>
        <end position="45"/>
    </location>
</feature>
<proteinExistence type="inferred from homology"/>
<feature type="transmembrane region" description="Helical" evidence="9">
    <location>
        <begin position="261"/>
        <end position="278"/>
    </location>
</feature>
<dbReference type="AlphaFoldDB" id="D8S5Z2"/>
<evidence type="ECO:0000256" key="7">
    <source>
        <dbReference type="ARBA" id="ARBA00049662"/>
    </source>
</evidence>
<dbReference type="FunFam" id="1.20.1740.10:FF:000047">
    <property type="entry name" value="Amino acid transporter AVT1A"/>
    <property type="match status" value="1"/>
</dbReference>
<evidence type="ECO:0000256" key="3">
    <source>
        <dbReference type="ARBA" id="ARBA00022692"/>
    </source>
</evidence>
<dbReference type="eggNOG" id="KOG1303">
    <property type="taxonomic scope" value="Eukaryota"/>
</dbReference>
<sequence>MYVPQKGYLPQRQYAAHNSDVDDEEQEEEQEECDEEKQDEDEVTLWPQSYRQSIDAYSFLTPPKLSILSPASLTRSFLSSSAGKRSYLQDDEEKDLKSQLLSAQGQDQATSTDTTTLVERKPSIVTIAHGFPREPQDEGCGFTQALLNGMNVLAGVGILTTPYAVKQGGWIGLVLLFSLAVICCYTGIILRKCLESRPGLKTYPDIGQAAFGSIGRLIISIVLYVELYACCVEFLILEGDNLSVLFPGTQLSLFGYTLDSHKLFAILAALFILPTVWLRNLHLLSYVSAGGVVASLIVVFTVFWVGAVDGIGFHETGKFIDIAGLPVSLGLYGFCYSGHAVFPNIYTSMKNKSRYNRVLTISFVLCAGLFGAVAAMGYKMFGDKTRSQVTLNMPKEFVASKIALWTIVINPFTKYALTITPVALSLEELLPINSSRFQQHLASIVIRTLLVASTVVVAISVPFFGFVMAFIGSFLSMAVSLILPCACYMRIRGSKLSLMELTLGIGIMLVGIVCAVGGTLSSLDAIIKQLKN</sequence>
<evidence type="ECO:0000259" key="10">
    <source>
        <dbReference type="Pfam" id="PF01490"/>
    </source>
</evidence>
<feature type="transmembrane region" description="Helical" evidence="9">
    <location>
        <begin position="444"/>
        <end position="464"/>
    </location>
</feature>
<dbReference type="InterPro" id="IPR013057">
    <property type="entry name" value="AA_transpt_TM"/>
</dbReference>
<feature type="transmembrane region" description="Helical" evidence="9">
    <location>
        <begin position="325"/>
        <end position="346"/>
    </location>
</feature>
<dbReference type="PANTHER" id="PTHR22950:SF692">
    <property type="entry name" value="TRANSMEMBRANE AMINO ACID TRANSPORTER FAMILY PROTEIN"/>
    <property type="match status" value="1"/>
</dbReference>
<dbReference type="GO" id="GO:0003333">
    <property type="term" value="P:amino acid transmembrane transport"/>
    <property type="evidence" value="ECO:0000318"/>
    <property type="project" value="GO_Central"/>
</dbReference>
<keyword evidence="6 9" id="KW-0472">Membrane</keyword>
<feature type="transmembrane region" description="Helical" evidence="9">
    <location>
        <begin position="283"/>
        <end position="305"/>
    </location>
</feature>
<keyword evidence="2" id="KW-0813">Transport</keyword>
<evidence type="ECO:0000256" key="5">
    <source>
        <dbReference type="ARBA" id="ARBA00022989"/>
    </source>
</evidence>
<reference evidence="11 12" key="1">
    <citation type="journal article" date="2011" name="Science">
        <title>The Selaginella genome identifies genetic changes associated with the evolution of vascular plants.</title>
        <authorList>
            <person name="Banks J.A."/>
            <person name="Nishiyama T."/>
            <person name="Hasebe M."/>
            <person name="Bowman J.L."/>
            <person name="Gribskov M."/>
            <person name="dePamphilis C."/>
            <person name="Albert V.A."/>
            <person name="Aono N."/>
            <person name="Aoyama T."/>
            <person name="Ambrose B.A."/>
            <person name="Ashton N.W."/>
            <person name="Axtell M.J."/>
            <person name="Barker E."/>
            <person name="Barker M.S."/>
            <person name="Bennetzen J.L."/>
            <person name="Bonawitz N.D."/>
            <person name="Chapple C."/>
            <person name="Cheng C."/>
            <person name="Correa L.G."/>
            <person name="Dacre M."/>
            <person name="DeBarry J."/>
            <person name="Dreyer I."/>
            <person name="Elias M."/>
            <person name="Engstrom E.M."/>
            <person name="Estelle M."/>
            <person name="Feng L."/>
            <person name="Finet C."/>
            <person name="Floyd S.K."/>
            <person name="Frommer W.B."/>
            <person name="Fujita T."/>
            <person name="Gramzow L."/>
            <person name="Gutensohn M."/>
            <person name="Harholt J."/>
            <person name="Hattori M."/>
            <person name="Heyl A."/>
            <person name="Hirai T."/>
            <person name="Hiwatashi Y."/>
            <person name="Ishikawa M."/>
            <person name="Iwata M."/>
            <person name="Karol K.G."/>
            <person name="Koehler B."/>
            <person name="Kolukisaoglu U."/>
            <person name="Kubo M."/>
            <person name="Kurata T."/>
            <person name="Lalonde S."/>
            <person name="Li K."/>
            <person name="Li Y."/>
            <person name="Litt A."/>
            <person name="Lyons E."/>
            <person name="Manning G."/>
            <person name="Maruyama T."/>
            <person name="Michael T.P."/>
            <person name="Mikami K."/>
            <person name="Miyazaki S."/>
            <person name="Morinaga S."/>
            <person name="Murata T."/>
            <person name="Mueller-Roeber B."/>
            <person name="Nelson D.R."/>
            <person name="Obara M."/>
            <person name="Oguri Y."/>
            <person name="Olmstead R.G."/>
            <person name="Onodera N."/>
            <person name="Petersen B.L."/>
            <person name="Pils B."/>
            <person name="Prigge M."/>
            <person name="Rensing S.A."/>
            <person name="Riano-Pachon D.M."/>
            <person name="Roberts A.W."/>
            <person name="Sato Y."/>
            <person name="Scheller H.V."/>
            <person name="Schulz B."/>
            <person name="Schulz C."/>
            <person name="Shakirov E.V."/>
            <person name="Shibagaki N."/>
            <person name="Shinohara N."/>
            <person name="Shippen D.E."/>
            <person name="Soerensen I."/>
            <person name="Sotooka R."/>
            <person name="Sugimoto N."/>
            <person name="Sugita M."/>
            <person name="Sumikawa N."/>
            <person name="Tanurdzic M."/>
            <person name="Theissen G."/>
            <person name="Ulvskov P."/>
            <person name="Wakazuki S."/>
            <person name="Weng J.K."/>
            <person name="Willats W.W."/>
            <person name="Wipf D."/>
            <person name="Wolf P.G."/>
            <person name="Yang L."/>
            <person name="Zimmer A.D."/>
            <person name="Zhu Q."/>
            <person name="Mitros T."/>
            <person name="Hellsten U."/>
            <person name="Loque D."/>
            <person name="Otillar R."/>
            <person name="Salamov A."/>
            <person name="Schmutz J."/>
            <person name="Shapiro H."/>
            <person name="Lindquist E."/>
            <person name="Lucas S."/>
            <person name="Rokhsar D."/>
            <person name="Grigoriev I.V."/>
        </authorList>
    </citation>
    <scope>NUCLEOTIDE SEQUENCE [LARGE SCALE GENOMIC DNA]</scope>
</reference>
<comment type="similarity">
    <text evidence="7">Belongs to the amino acid/polyamine transporter 2 family. Amino acid/auxin permease (AAAP) (TC 2.A.18.5) subfamily.</text>
</comment>
<dbReference type="Gramene" id="EFJ20141">
    <property type="protein sequence ID" value="EFJ20141"/>
    <property type="gene ID" value="SELMODRAFT_152799"/>
</dbReference>
<dbReference type="OrthoDB" id="655540at2759"/>
<dbReference type="EMBL" id="GL377603">
    <property type="protein sequence ID" value="EFJ20141.1"/>
    <property type="molecule type" value="Genomic_DNA"/>
</dbReference>
<dbReference type="KEGG" id="smo:SELMODRAFT_152799"/>
<dbReference type="InParanoid" id="D8S5Z2"/>
<feature type="transmembrane region" description="Helical" evidence="9">
    <location>
        <begin position="358"/>
        <end position="382"/>
    </location>
</feature>
<evidence type="ECO:0000313" key="11">
    <source>
        <dbReference type="EMBL" id="EFJ20141.1"/>
    </source>
</evidence>
<keyword evidence="4" id="KW-0029">Amino-acid transport</keyword>
<dbReference type="GO" id="GO:0031090">
    <property type="term" value="C:organelle membrane"/>
    <property type="evidence" value="ECO:0007669"/>
    <property type="project" value="UniProtKB-ARBA"/>
</dbReference>
<accession>D8S5Z2</accession>
<evidence type="ECO:0000256" key="2">
    <source>
        <dbReference type="ARBA" id="ARBA00022448"/>
    </source>
</evidence>
<evidence type="ECO:0000256" key="8">
    <source>
        <dbReference type="SAM" id="MobiDB-lite"/>
    </source>
</evidence>
<feature type="transmembrane region" description="Helical" evidence="9">
    <location>
        <begin position="170"/>
        <end position="190"/>
    </location>
</feature>
<evidence type="ECO:0000256" key="9">
    <source>
        <dbReference type="SAM" id="Phobius"/>
    </source>
</evidence>
<gene>
    <name evidence="11" type="ORF">SELMODRAFT_152799</name>
</gene>
<feature type="transmembrane region" description="Helical" evidence="9">
    <location>
        <begin position="470"/>
        <end position="489"/>
    </location>
</feature>
<keyword evidence="3 9" id="KW-0812">Transmembrane</keyword>
<dbReference type="Pfam" id="PF01490">
    <property type="entry name" value="Aa_trans"/>
    <property type="match status" value="1"/>
</dbReference>
<dbReference type="GO" id="GO:0016020">
    <property type="term" value="C:membrane"/>
    <property type="evidence" value="ECO:0000318"/>
    <property type="project" value="GO_Central"/>
</dbReference>
<keyword evidence="5 9" id="KW-1133">Transmembrane helix</keyword>
<keyword evidence="12" id="KW-1185">Reference proteome</keyword>
<feature type="compositionally biased region" description="Acidic residues" evidence="8">
    <location>
        <begin position="21"/>
        <end position="43"/>
    </location>
</feature>
<protein>
    <recommendedName>
        <fullName evidence="10">Amino acid transporter transmembrane domain-containing protein</fullName>
    </recommendedName>
</protein>
<dbReference type="HOGENOM" id="CLU_009646_1_0_1"/>
<feature type="transmembrane region" description="Helical" evidence="9">
    <location>
        <begin position="501"/>
        <end position="523"/>
    </location>
</feature>
<dbReference type="FunCoup" id="D8S5Z2">
    <property type="interactions" value="363"/>
</dbReference>
<evidence type="ECO:0000313" key="12">
    <source>
        <dbReference type="Proteomes" id="UP000001514"/>
    </source>
</evidence>
<dbReference type="Proteomes" id="UP000001514">
    <property type="component" value="Unassembled WGS sequence"/>
</dbReference>
<evidence type="ECO:0000256" key="4">
    <source>
        <dbReference type="ARBA" id="ARBA00022970"/>
    </source>
</evidence>
<feature type="transmembrane region" description="Helical" evidence="9">
    <location>
        <begin position="211"/>
        <end position="237"/>
    </location>
</feature>
<feature type="domain" description="Amino acid transporter transmembrane" evidence="10">
    <location>
        <begin position="141"/>
        <end position="519"/>
    </location>
</feature>
<name>D8S5Z2_SELML</name>
<organism evidence="12">
    <name type="scientific">Selaginella moellendorffii</name>
    <name type="common">Spikemoss</name>
    <dbReference type="NCBI Taxonomy" id="88036"/>
    <lineage>
        <taxon>Eukaryota</taxon>
        <taxon>Viridiplantae</taxon>
        <taxon>Streptophyta</taxon>
        <taxon>Embryophyta</taxon>
        <taxon>Tracheophyta</taxon>
        <taxon>Lycopodiopsida</taxon>
        <taxon>Selaginellales</taxon>
        <taxon>Selaginellaceae</taxon>
        <taxon>Selaginella</taxon>
    </lineage>
</organism>
<dbReference type="GO" id="GO:0015171">
    <property type="term" value="F:amino acid transmembrane transporter activity"/>
    <property type="evidence" value="ECO:0000318"/>
    <property type="project" value="GO_Central"/>
</dbReference>
<dbReference type="OMA" id="MAEPRKF"/>
<evidence type="ECO:0000256" key="1">
    <source>
        <dbReference type="ARBA" id="ARBA00004141"/>
    </source>
</evidence>
<comment type="subcellular location">
    <subcellularLocation>
        <location evidence="1">Membrane</location>
        <topology evidence="1">Multi-pass membrane protein</topology>
    </subcellularLocation>
</comment>